<dbReference type="PROSITE" id="PS50975">
    <property type="entry name" value="ATP_GRASP"/>
    <property type="match status" value="1"/>
</dbReference>
<dbReference type="Pfam" id="PF13535">
    <property type="entry name" value="ATP-grasp_4"/>
    <property type="match status" value="1"/>
</dbReference>
<keyword evidence="2 4" id="KW-0547">Nucleotide-binding</keyword>
<protein>
    <submittedName>
        <fullName evidence="6">ATP-grasp domain-containing protein</fullName>
    </submittedName>
</protein>
<dbReference type="PANTHER" id="PTHR43585:SF2">
    <property type="entry name" value="ATP-GRASP ENZYME FSQD"/>
    <property type="match status" value="1"/>
</dbReference>
<organism evidence="6 7">
    <name type="scientific">Streptomyces malaysiensis</name>
    <dbReference type="NCBI Taxonomy" id="92644"/>
    <lineage>
        <taxon>Bacteria</taxon>
        <taxon>Bacillati</taxon>
        <taxon>Actinomycetota</taxon>
        <taxon>Actinomycetes</taxon>
        <taxon>Kitasatosporales</taxon>
        <taxon>Streptomycetaceae</taxon>
        <taxon>Streptomyces</taxon>
        <taxon>Streptomyces violaceusniger group</taxon>
    </lineage>
</organism>
<dbReference type="Gene3D" id="3.40.50.20">
    <property type="match status" value="1"/>
</dbReference>
<evidence type="ECO:0000313" key="6">
    <source>
        <dbReference type="EMBL" id="QPI61220.1"/>
    </source>
</evidence>
<dbReference type="SUPFAM" id="SSF56059">
    <property type="entry name" value="Glutathione synthetase ATP-binding domain-like"/>
    <property type="match status" value="1"/>
</dbReference>
<gene>
    <name evidence="6" type="ORF">I1A49_45535</name>
</gene>
<evidence type="ECO:0000256" key="2">
    <source>
        <dbReference type="ARBA" id="ARBA00022741"/>
    </source>
</evidence>
<dbReference type="InterPro" id="IPR040570">
    <property type="entry name" value="LAL_C2"/>
</dbReference>
<sequence length="436" mass="44853">MSVMKVPDARVVMAGYSAGLLSDLDGLLPPRSVLVLEEPEIIRVRRVRERAADFACLAGVLPAATQDEDGAVPMAAGMPRPEGVRAVIPGVEYGVVAAAALAAEWGLPGAGLPAARILRDKLALRDAAAAADIPQPAWRPAYGAGDVAAFRAAHGGACVLKPANRQASLGVQLLGPDDDIGAAWARTATADEPTLRAAHAIPGRYLVEQRLAGPEVSVETLVREGVPVFFNITAKSVQPGRHPVELGHVVPADLPPQTGDALHAAMSSLIKATGFECGILHGEWILVDGISPHLVECAGRGPGDSIDTLIDLAHGGSLLERMLTLLQGEAPALPQAPVRAAAIRFLTAPHGRVREVTGTERAAELPGVLEVRVAVAKDGNVAAVTNSWERPGHVVATGATAQEAAETAERAVAAIAVTVTDDVEGATDAGTGDGAE</sequence>
<keyword evidence="1" id="KW-0436">Ligase</keyword>
<keyword evidence="7" id="KW-1185">Reference proteome</keyword>
<feature type="domain" description="ATP-grasp" evidence="5">
    <location>
        <begin position="125"/>
        <end position="327"/>
    </location>
</feature>
<accession>A0ABX6WKT4</accession>
<dbReference type="InterPro" id="IPR052032">
    <property type="entry name" value="ATP-dep_AA_Ligase"/>
</dbReference>
<name>A0ABX6WKT4_STRMQ</name>
<dbReference type="PANTHER" id="PTHR43585">
    <property type="entry name" value="FUMIPYRROLE BIOSYNTHESIS PROTEIN C"/>
    <property type="match status" value="1"/>
</dbReference>
<evidence type="ECO:0000256" key="1">
    <source>
        <dbReference type="ARBA" id="ARBA00022598"/>
    </source>
</evidence>
<dbReference type="InterPro" id="IPR013815">
    <property type="entry name" value="ATP_grasp_subdomain_1"/>
</dbReference>
<dbReference type="Gene3D" id="3.30.470.20">
    <property type="entry name" value="ATP-grasp fold, B domain"/>
    <property type="match status" value="1"/>
</dbReference>
<dbReference type="Gene3D" id="3.30.1490.20">
    <property type="entry name" value="ATP-grasp fold, A domain"/>
    <property type="match status" value="1"/>
</dbReference>
<keyword evidence="3 4" id="KW-0067">ATP-binding</keyword>
<evidence type="ECO:0000256" key="4">
    <source>
        <dbReference type="PROSITE-ProRule" id="PRU00409"/>
    </source>
</evidence>
<dbReference type="InterPro" id="IPR011761">
    <property type="entry name" value="ATP-grasp"/>
</dbReference>
<dbReference type="Pfam" id="PF18603">
    <property type="entry name" value="LAL_C2"/>
    <property type="match status" value="1"/>
</dbReference>
<dbReference type="EMBL" id="CP065050">
    <property type="protein sequence ID" value="QPI61220.1"/>
    <property type="molecule type" value="Genomic_DNA"/>
</dbReference>
<evidence type="ECO:0000313" key="7">
    <source>
        <dbReference type="Proteomes" id="UP000663421"/>
    </source>
</evidence>
<evidence type="ECO:0000256" key="3">
    <source>
        <dbReference type="ARBA" id="ARBA00022840"/>
    </source>
</evidence>
<reference evidence="6 7" key="1">
    <citation type="submission" date="2020-11" db="EMBL/GenBank/DDBJ databases">
        <title>Complete genome sequence unveiled secondary metabolic potentials in Streptomyces solisilvae HNM0141.</title>
        <authorList>
            <person name="Huang X."/>
        </authorList>
    </citation>
    <scope>NUCLEOTIDE SEQUENCE [LARGE SCALE GENOMIC DNA]</scope>
    <source>
        <strain evidence="6 7">HNM0141</strain>
    </source>
</reference>
<proteinExistence type="predicted"/>
<evidence type="ECO:0000259" key="5">
    <source>
        <dbReference type="PROSITE" id="PS50975"/>
    </source>
</evidence>
<dbReference type="Proteomes" id="UP000663421">
    <property type="component" value="Chromosome"/>
</dbReference>